<organism evidence="2 3">
    <name type="scientific">Pleurodeles waltl</name>
    <name type="common">Iberian ribbed newt</name>
    <dbReference type="NCBI Taxonomy" id="8319"/>
    <lineage>
        <taxon>Eukaryota</taxon>
        <taxon>Metazoa</taxon>
        <taxon>Chordata</taxon>
        <taxon>Craniata</taxon>
        <taxon>Vertebrata</taxon>
        <taxon>Euteleostomi</taxon>
        <taxon>Amphibia</taxon>
        <taxon>Batrachia</taxon>
        <taxon>Caudata</taxon>
        <taxon>Salamandroidea</taxon>
        <taxon>Salamandridae</taxon>
        <taxon>Pleurodelinae</taxon>
        <taxon>Pleurodeles</taxon>
    </lineage>
</organism>
<evidence type="ECO:0000256" key="1">
    <source>
        <dbReference type="SAM" id="MobiDB-lite"/>
    </source>
</evidence>
<protein>
    <submittedName>
        <fullName evidence="2">Uncharacterized protein</fullName>
    </submittedName>
</protein>
<proteinExistence type="predicted"/>
<evidence type="ECO:0000313" key="3">
    <source>
        <dbReference type="Proteomes" id="UP001066276"/>
    </source>
</evidence>
<feature type="region of interest" description="Disordered" evidence="1">
    <location>
        <begin position="66"/>
        <end position="99"/>
    </location>
</feature>
<comment type="caution">
    <text evidence="2">The sequence shown here is derived from an EMBL/GenBank/DDBJ whole genome shotgun (WGS) entry which is preliminary data.</text>
</comment>
<accession>A0AAV7US31</accession>
<gene>
    <name evidence="2" type="ORF">NDU88_007366</name>
</gene>
<reference evidence="2" key="1">
    <citation type="journal article" date="2022" name="bioRxiv">
        <title>Sequencing and chromosome-scale assembly of the giantPleurodeles waltlgenome.</title>
        <authorList>
            <person name="Brown T."/>
            <person name="Elewa A."/>
            <person name="Iarovenko S."/>
            <person name="Subramanian E."/>
            <person name="Araus A.J."/>
            <person name="Petzold A."/>
            <person name="Susuki M."/>
            <person name="Suzuki K.-i.T."/>
            <person name="Hayashi T."/>
            <person name="Toyoda A."/>
            <person name="Oliveira C."/>
            <person name="Osipova E."/>
            <person name="Leigh N.D."/>
            <person name="Simon A."/>
            <person name="Yun M.H."/>
        </authorList>
    </citation>
    <scope>NUCLEOTIDE SEQUENCE</scope>
    <source>
        <strain evidence="2">20211129_DDA</strain>
        <tissue evidence="2">Liver</tissue>
    </source>
</reference>
<name>A0AAV7US31_PLEWA</name>
<feature type="compositionally biased region" description="Polar residues" evidence="1">
    <location>
        <begin position="197"/>
        <end position="208"/>
    </location>
</feature>
<feature type="region of interest" description="Disordered" evidence="1">
    <location>
        <begin position="188"/>
        <end position="221"/>
    </location>
</feature>
<dbReference type="AlphaFoldDB" id="A0AAV7US31"/>
<dbReference type="Proteomes" id="UP001066276">
    <property type="component" value="Chromosome 3_1"/>
</dbReference>
<sequence>MDSPVRRGVQKSTKEDGCGFLLGAGDVPRRVVGRRLFASLDSTNKPWFKQVRALCQKGAAWSQEGPGGLNLDLGGRRALSTSESPQKTKQHSRESQNIGTKKMQSAFIAALHRKVPLRQGTTQRVVRRRMECWGPGLRCAQRILGRSAQKPKELQKTCCKGVLLQHGEASSYLHQIWTAGPLDSLGHFGPPPVFQGAHSSSGEESQSTGHHRRRVPAEAGK</sequence>
<evidence type="ECO:0000313" key="2">
    <source>
        <dbReference type="EMBL" id="KAJ1190628.1"/>
    </source>
</evidence>
<dbReference type="EMBL" id="JANPWB010000005">
    <property type="protein sequence ID" value="KAJ1190628.1"/>
    <property type="molecule type" value="Genomic_DNA"/>
</dbReference>
<keyword evidence="3" id="KW-1185">Reference proteome</keyword>